<organism evidence="2 3">
    <name type="scientific">Mycena rosella</name>
    <name type="common">Pink bonnet</name>
    <name type="synonym">Agaricus rosellus</name>
    <dbReference type="NCBI Taxonomy" id="1033263"/>
    <lineage>
        <taxon>Eukaryota</taxon>
        <taxon>Fungi</taxon>
        <taxon>Dikarya</taxon>
        <taxon>Basidiomycota</taxon>
        <taxon>Agaricomycotina</taxon>
        <taxon>Agaricomycetes</taxon>
        <taxon>Agaricomycetidae</taxon>
        <taxon>Agaricales</taxon>
        <taxon>Marasmiineae</taxon>
        <taxon>Mycenaceae</taxon>
        <taxon>Mycena</taxon>
    </lineage>
</organism>
<feature type="region of interest" description="Disordered" evidence="1">
    <location>
        <begin position="146"/>
        <end position="176"/>
    </location>
</feature>
<comment type="caution">
    <text evidence="2">The sequence shown here is derived from an EMBL/GenBank/DDBJ whole genome shotgun (WGS) entry which is preliminary data.</text>
</comment>
<accession>A0AAD7MCH1</accession>
<dbReference type="EMBL" id="JARKIE010000001">
    <property type="protein sequence ID" value="KAJ7710688.1"/>
    <property type="molecule type" value="Genomic_DNA"/>
</dbReference>
<keyword evidence="3" id="KW-1185">Reference proteome</keyword>
<evidence type="ECO:0000313" key="2">
    <source>
        <dbReference type="EMBL" id="KAJ7710688.1"/>
    </source>
</evidence>
<gene>
    <name evidence="2" type="ORF">B0H17DRAFT_1027608</name>
</gene>
<protein>
    <submittedName>
        <fullName evidence="2">Uncharacterized protein</fullName>
    </submittedName>
</protein>
<dbReference type="AlphaFoldDB" id="A0AAD7MCH1"/>
<proteinExistence type="predicted"/>
<name>A0AAD7MCH1_MYCRO</name>
<evidence type="ECO:0000313" key="3">
    <source>
        <dbReference type="Proteomes" id="UP001221757"/>
    </source>
</evidence>
<reference evidence="2" key="1">
    <citation type="submission" date="2023-03" db="EMBL/GenBank/DDBJ databases">
        <title>Massive genome expansion in bonnet fungi (Mycena s.s.) driven by repeated elements and novel gene families across ecological guilds.</title>
        <authorList>
            <consortium name="Lawrence Berkeley National Laboratory"/>
            <person name="Harder C.B."/>
            <person name="Miyauchi S."/>
            <person name="Viragh M."/>
            <person name="Kuo A."/>
            <person name="Thoen E."/>
            <person name="Andreopoulos B."/>
            <person name="Lu D."/>
            <person name="Skrede I."/>
            <person name="Drula E."/>
            <person name="Henrissat B."/>
            <person name="Morin E."/>
            <person name="Kohler A."/>
            <person name="Barry K."/>
            <person name="LaButti K."/>
            <person name="Morin E."/>
            <person name="Salamov A."/>
            <person name="Lipzen A."/>
            <person name="Mereny Z."/>
            <person name="Hegedus B."/>
            <person name="Baldrian P."/>
            <person name="Stursova M."/>
            <person name="Weitz H."/>
            <person name="Taylor A."/>
            <person name="Grigoriev I.V."/>
            <person name="Nagy L.G."/>
            <person name="Martin F."/>
            <person name="Kauserud H."/>
        </authorList>
    </citation>
    <scope>NUCLEOTIDE SEQUENCE</scope>
    <source>
        <strain evidence="2">CBHHK067</strain>
    </source>
</reference>
<feature type="compositionally biased region" description="Acidic residues" evidence="1">
    <location>
        <begin position="147"/>
        <end position="176"/>
    </location>
</feature>
<sequence length="249" mass="28776">MAEYCSRNVLHILEGMKNYSTPNWAVLWTDMEHMFDADKDLQRHRPTDLRKLADKWRKVPIKSMSTWRKYLRQFTTIAGWLVHQTLIDETESARYLWHGIHSKLRHVLENRLLAKDLKQDMTIPFTQEEIIGVIDAKFQRGRFDADINSDESDSDDSELESDSDSSDSDFSDSDDDLEYKKKRKSKVLKAKPVIKKAKRTRDSAPGIITRPVTAAPFILDSTGLNSRIVINDTSNRYVIVFLCAVTAPR</sequence>
<dbReference type="Proteomes" id="UP001221757">
    <property type="component" value="Unassembled WGS sequence"/>
</dbReference>
<evidence type="ECO:0000256" key="1">
    <source>
        <dbReference type="SAM" id="MobiDB-lite"/>
    </source>
</evidence>